<feature type="active site" description="Nucleophile" evidence="9">
    <location>
        <position position="298"/>
    </location>
</feature>
<feature type="active site" description="Proton donor/acceptor" evidence="9">
    <location>
        <position position="542"/>
    </location>
</feature>
<evidence type="ECO:0000256" key="4">
    <source>
        <dbReference type="ARBA" id="ARBA00022763"/>
    </source>
</evidence>
<comment type="similarity">
    <text evidence="2">Belongs to the tyrosyl-DNA phosphodiesterase family.</text>
</comment>
<dbReference type="InterPro" id="IPR003903">
    <property type="entry name" value="UIM_dom"/>
</dbReference>
<evidence type="ECO:0000256" key="11">
    <source>
        <dbReference type="SAM" id="MobiDB-lite"/>
    </source>
</evidence>
<dbReference type="Gene3D" id="3.30.870.10">
    <property type="entry name" value="Endonuclease Chain A"/>
    <property type="match status" value="2"/>
</dbReference>
<feature type="binding site" evidence="10">
    <location>
        <position position="544"/>
    </location>
    <ligand>
        <name>substrate</name>
    </ligand>
</feature>
<dbReference type="SMART" id="SM00726">
    <property type="entry name" value="UIM"/>
    <property type="match status" value="2"/>
</dbReference>
<evidence type="ECO:0000256" key="8">
    <source>
        <dbReference type="ARBA" id="ARBA00023242"/>
    </source>
</evidence>
<feature type="region of interest" description="Disordered" evidence="11">
    <location>
        <begin position="81"/>
        <end position="191"/>
    </location>
</feature>
<feature type="region of interest" description="Disordered" evidence="11">
    <location>
        <begin position="582"/>
        <end position="605"/>
    </location>
</feature>
<evidence type="ECO:0000256" key="5">
    <source>
        <dbReference type="ARBA" id="ARBA00022801"/>
    </source>
</evidence>
<comment type="subcellular location">
    <subcellularLocation>
        <location evidence="1">Nucleus</location>
    </subcellularLocation>
</comment>
<gene>
    <name evidence="12" type="ORF">CALCODRAFT_514510</name>
</gene>
<dbReference type="CDD" id="cd09123">
    <property type="entry name" value="PLDc_Tdp1_2"/>
    <property type="match status" value="1"/>
</dbReference>
<dbReference type="OrthoDB" id="47785at2759"/>
<dbReference type="GO" id="GO:0017005">
    <property type="term" value="F:3'-tyrosyl-DNA phosphodiesterase activity"/>
    <property type="evidence" value="ECO:0007669"/>
    <property type="project" value="TreeGrafter"/>
</dbReference>
<keyword evidence="13" id="KW-1185">Reference proteome</keyword>
<feature type="compositionally biased region" description="Acidic residues" evidence="11">
    <location>
        <begin position="583"/>
        <end position="604"/>
    </location>
</feature>
<feature type="compositionally biased region" description="Basic and acidic residues" evidence="11">
    <location>
        <begin position="133"/>
        <end position="153"/>
    </location>
</feature>
<dbReference type="GO" id="GO:0003690">
    <property type="term" value="F:double-stranded DNA binding"/>
    <property type="evidence" value="ECO:0007669"/>
    <property type="project" value="TreeGrafter"/>
</dbReference>
<reference evidence="12 13" key="1">
    <citation type="journal article" date="2016" name="Mol. Biol. Evol.">
        <title>Comparative Genomics of Early-Diverging Mushroom-Forming Fungi Provides Insights into the Origins of Lignocellulose Decay Capabilities.</title>
        <authorList>
            <person name="Nagy L.G."/>
            <person name="Riley R."/>
            <person name="Tritt A."/>
            <person name="Adam C."/>
            <person name="Daum C."/>
            <person name="Floudas D."/>
            <person name="Sun H."/>
            <person name="Yadav J.S."/>
            <person name="Pangilinan J."/>
            <person name="Larsson K.H."/>
            <person name="Matsuura K."/>
            <person name="Barry K."/>
            <person name="Labutti K."/>
            <person name="Kuo R."/>
            <person name="Ohm R.A."/>
            <person name="Bhattacharya S.S."/>
            <person name="Shirouzu T."/>
            <person name="Yoshinaga Y."/>
            <person name="Martin F.M."/>
            <person name="Grigoriev I.V."/>
            <person name="Hibbett D.S."/>
        </authorList>
    </citation>
    <scope>NUCLEOTIDE SEQUENCE [LARGE SCALE GENOMIC DNA]</scope>
    <source>
        <strain evidence="12 13">HHB12733</strain>
    </source>
</reference>
<dbReference type="EMBL" id="KV423920">
    <property type="protein sequence ID" value="KZT61887.1"/>
    <property type="molecule type" value="Genomic_DNA"/>
</dbReference>
<evidence type="ECO:0000256" key="1">
    <source>
        <dbReference type="ARBA" id="ARBA00004123"/>
    </source>
</evidence>
<protein>
    <submittedName>
        <fullName evidence="12">Phospholipase D/nuclease</fullName>
    </submittedName>
</protein>
<dbReference type="InParanoid" id="A0A165JIP0"/>
<dbReference type="STRING" id="1353952.A0A165JIP0"/>
<dbReference type="Proteomes" id="UP000076842">
    <property type="component" value="Unassembled WGS sequence"/>
</dbReference>
<evidence type="ECO:0000313" key="12">
    <source>
        <dbReference type="EMBL" id="KZT61887.1"/>
    </source>
</evidence>
<evidence type="ECO:0000256" key="9">
    <source>
        <dbReference type="PIRSR" id="PIRSR610347-1"/>
    </source>
</evidence>
<evidence type="ECO:0000256" key="10">
    <source>
        <dbReference type="PIRSR" id="PIRSR610347-2"/>
    </source>
</evidence>
<dbReference type="PANTHER" id="PTHR12415:SF0">
    <property type="entry name" value="TYROSYL-DNA PHOSPHODIESTERASE 1"/>
    <property type="match status" value="1"/>
</dbReference>
<dbReference type="PANTHER" id="PTHR12415">
    <property type="entry name" value="TYROSYL-DNA PHOSPHODIESTERASE 1"/>
    <property type="match status" value="1"/>
</dbReference>
<feature type="compositionally biased region" description="Low complexity" evidence="11">
    <location>
        <begin position="163"/>
        <end position="177"/>
    </location>
</feature>
<keyword evidence="6" id="KW-0269">Exonuclease</keyword>
<keyword evidence="3" id="KW-0540">Nuclease</keyword>
<evidence type="ECO:0000256" key="6">
    <source>
        <dbReference type="ARBA" id="ARBA00022839"/>
    </source>
</evidence>
<dbReference type="Pfam" id="PF06087">
    <property type="entry name" value="Tyr-DNA_phospho"/>
    <property type="match status" value="1"/>
</dbReference>
<evidence type="ECO:0000256" key="2">
    <source>
        <dbReference type="ARBA" id="ARBA00010205"/>
    </source>
</evidence>
<dbReference type="AlphaFoldDB" id="A0A165JIP0"/>
<name>A0A165JIP0_9BASI</name>
<feature type="binding site" evidence="10">
    <location>
        <position position="300"/>
    </location>
    <ligand>
        <name>substrate</name>
    </ligand>
</feature>
<accession>A0A165JIP0</accession>
<dbReference type="InterPro" id="IPR010347">
    <property type="entry name" value="Tdp1"/>
</dbReference>
<dbReference type="GO" id="GO:0006281">
    <property type="term" value="P:DNA repair"/>
    <property type="evidence" value="ECO:0007669"/>
    <property type="project" value="UniProtKB-KW"/>
</dbReference>
<dbReference type="GO" id="GO:0003697">
    <property type="term" value="F:single-stranded DNA binding"/>
    <property type="evidence" value="ECO:0007669"/>
    <property type="project" value="TreeGrafter"/>
</dbReference>
<dbReference type="PROSITE" id="PS50330">
    <property type="entry name" value="UIM"/>
    <property type="match status" value="1"/>
</dbReference>
<dbReference type="SUPFAM" id="SSF56024">
    <property type="entry name" value="Phospholipase D/nuclease"/>
    <property type="match status" value="2"/>
</dbReference>
<feature type="compositionally biased region" description="Low complexity" evidence="11">
    <location>
        <begin position="82"/>
        <end position="97"/>
    </location>
</feature>
<evidence type="ECO:0000256" key="7">
    <source>
        <dbReference type="ARBA" id="ARBA00023204"/>
    </source>
</evidence>
<dbReference type="CDD" id="cd09122">
    <property type="entry name" value="PLDc_Tdp1_1"/>
    <property type="match status" value="1"/>
</dbReference>
<evidence type="ECO:0000313" key="13">
    <source>
        <dbReference type="Proteomes" id="UP000076842"/>
    </source>
</evidence>
<dbReference type="GO" id="GO:0004527">
    <property type="term" value="F:exonuclease activity"/>
    <property type="evidence" value="ECO:0007669"/>
    <property type="project" value="UniProtKB-KW"/>
</dbReference>
<organism evidence="12 13">
    <name type="scientific">Calocera cornea HHB12733</name>
    <dbReference type="NCBI Taxonomy" id="1353952"/>
    <lineage>
        <taxon>Eukaryota</taxon>
        <taxon>Fungi</taxon>
        <taxon>Dikarya</taxon>
        <taxon>Basidiomycota</taxon>
        <taxon>Agaricomycotina</taxon>
        <taxon>Dacrymycetes</taxon>
        <taxon>Dacrymycetales</taxon>
        <taxon>Dacrymycetaceae</taxon>
        <taxon>Calocera</taxon>
    </lineage>
</organism>
<keyword evidence="5" id="KW-0378">Hydrolase</keyword>
<feature type="compositionally biased region" description="Polar residues" evidence="11">
    <location>
        <begin position="103"/>
        <end position="118"/>
    </location>
</feature>
<keyword evidence="4" id="KW-0227">DNA damage</keyword>
<keyword evidence="7" id="KW-0234">DNA repair</keyword>
<proteinExistence type="inferred from homology"/>
<keyword evidence="8" id="KW-0539">Nucleus</keyword>
<evidence type="ECO:0000256" key="3">
    <source>
        <dbReference type="ARBA" id="ARBA00022722"/>
    </source>
</evidence>
<dbReference type="GO" id="GO:0005634">
    <property type="term" value="C:nucleus"/>
    <property type="evidence" value="ECO:0007669"/>
    <property type="project" value="UniProtKB-SubCell"/>
</dbReference>
<sequence length="697" mass="76949">MDEDEELQAAIAASLAEAERERARAGAKRNANIDIIDLTDDNSASGDEEAQFERELALALEASKETSAGFGRSAAAPALTVPDSAPAAPRALSPSVSLVATPGPSQSGTSAPSHSTQPAPAVQPGPTVPFLNERAKMEQERLARQKRHLEERANQNGTKRPRTTSPTPESSSAASSPEFKRNVLPKVAEKPNVDPTGGYFWDGEIRQTGNAHVEADPNRPRFRIREIVSPTSDLEFVLLSSYCTDTPWLTTFLPTSKPLLLVVDPDPDQRGHAGLKHLGIGDWLRVTPRIWQSRGVMHIKLMLLFYKSGRLRVVLPTANLVDYDWRDIENTVFVQDLPSIPDPSSEDPQSHDFPTYLWSVLKSLNVPAGLLNLVNTGYHELPLQSLEDLQNKWDWSKVKARLVASVAGNYEGWYNVRMYGHPRLAAVIRDIGAPPKKGKVLNIECQGSSVGNYTTQYLNEVYKSCCGIDPIDWLDTPKARLAKLPWPPVKILFPALKTVDESVFGRNGGGSFFCRKMYWNKAGAPKQLFHNAKAKDGRVLMHTKMIVGTYRTGALLIPRPTPLALPNGKGKGKEKVEVIVLDSDTEDESVTEQEGSTTEDESGDVAEKAPEAWIYMGSHNFTMAAWGSVGGSILAPKLNISNFEMGIVLPIRDKKELERIVPWEQPPKRYGPNDVPWMQEEHRAAEEPTWRQLAATD</sequence>